<dbReference type="Proteomes" id="UP001208912">
    <property type="component" value="Unassembled WGS sequence"/>
</dbReference>
<sequence length="156" mass="18418">MNTFIYRSSFPIKREDLFQFHEDPIGFETLVGGANGIKVIKAPNSLLAGEEVVLEINILPFWKKIWVAKHISYQKNEFFTDNQEKGPFLKFEHTHRFLDGSDGRCILSEEIQIDFHFWTISRILLFPILFFMFHKRHTLTGKHFGVRPKLILCRYS</sequence>
<dbReference type="AlphaFoldDB" id="A0AAW5VJD4"/>
<evidence type="ECO:0000313" key="3">
    <source>
        <dbReference type="Proteomes" id="UP001208540"/>
    </source>
</evidence>
<evidence type="ECO:0000313" key="4">
    <source>
        <dbReference type="Proteomes" id="UP001208912"/>
    </source>
</evidence>
<gene>
    <name evidence="1" type="ORF">ND861_05345</name>
    <name evidence="2" type="ORF">ND862_07880</name>
</gene>
<keyword evidence="4" id="KW-1185">Reference proteome</keyword>
<dbReference type="Gene3D" id="3.30.530.20">
    <property type="match status" value="1"/>
</dbReference>
<dbReference type="Proteomes" id="UP001208540">
    <property type="component" value="Unassembled WGS sequence"/>
</dbReference>
<comment type="caution">
    <text evidence="2">The sequence shown here is derived from an EMBL/GenBank/DDBJ whole genome shotgun (WGS) entry which is preliminary data.</text>
</comment>
<evidence type="ECO:0008006" key="5">
    <source>
        <dbReference type="Google" id="ProtNLM"/>
    </source>
</evidence>
<proteinExistence type="predicted"/>
<organism evidence="2 3">
    <name type="scientific">Leptospira soteropolitanensis</name>
    <dbReference type="NCBI Taxonomy" id="2950025"/>
    <lineage>
        <taxon>Bacteria</taxon>
        <taxon>Pseudomonadati</taxon>
        <taxon>Spirochaetota</taxon>
        <taxon>Spirochaetia</taxon>
        <taxon>Leptospirales</taxon>
        <taxon>Leptospiraceae</taxon>
        <taxon>Leptospira</taxon>
    </lineage>
</organism>
<dbReference type="EMBL" id="JAMQPL010000002">
    <property type="protein sequence ID" value="MCW7530122.1"/>
    <property type="molecule type" value="Genomic_DNA"/>
</dbReference>
<dbReference type="SUPFAM" id="SSF55961">
    <property type="entry name" value="Bet v1-like"/>
    <property type="match status" value="1"/>
</dbReference>
<protein>
    <recommendedName>
        <fullName evidence="5">Cyclase</fullName>
    </recommendedName>
</protein>
<reference evidence="2 4" key="1">
    <citation type="submission" date="2022-06" db="EMBL/GenBank/DDBJ databases">
        <title>Leptospira isolates from biofilms formed at urban environments.</title>
        <authorList>
            <person name="Ribeiro P.S."/>
            <person name="Sousa T."/>
            <person name="Carvalho N."/>
            <person name="Aburjaile F."/>
            <person name="Neves F."/>
            <person name="Oliveira D."/>
            <person name="Blanco L."/>
            <person name="Lima J."/>
            <person name="Costa F."/>
            <person name="Brenig B."/>
            <person name="Soares S."/>
            <person name="Ramos R."/>
            <person name="Goes-Neto A."/>
            <person name="Matiuzzi M."/>
            <person name="Azevedo V."/>
            <person name="Ristow P."/>
        </authorList>
    </citation>
    <scope>NUCLEOTIDE SEQUENCE</scope>
    <source>
        <strain evidence="1 4">VSF19</strain>
        <strain evidence="2">VSF20</strain>
    </source>
</reference>
<dbReference type="RefSeq" id="WP_265351084.1">
    <property type="nucleotide sequence ID" value="NZ_JAMQPL010000002.1"/>
</dbReference>
<dbReference type="InterPro" id="IPR023393">
    <property type="entry name" value="START-like_dom_sf"/>
</dbReference>
<accession>A0AAW5VJD4</accession>
<name>A0AAW5VJD4_9LEPT</name>
<evidence type="ECO:0000313" key="1">
    <source>
        <dbReference type="EMBL" id="MCW7525764.1"/>
    </source>
</evidence>
<evidence type="ECO:0000313" key="2">
    <source>
        <dbReference type="EMBL" id="MCW7530122.1"/>
    </source>
</evidence>
<dbReference type="EMBL" id="JAMQPM010000002">
    <property type="protein sequence ID" value="MCW7525764.1"/>
    <property type="molecule type" value="Genomic_DNA"/>
</dbReference>